<evidence type="ECO:0008006" key="4">
    <source>
        <dbReference type="Google" id="ProtNLM"/>
    </source>
</evidence>
<evidence type="ECO:0000313" key="3">
    <source>
        <dbReference type="Proteomes" id="UP001310594"/>
    </source>
</evidence>
<gene>
    <name evidence="2" type="ORF">LTR97_008358</name>
</gene>
<name>A0AAN7ZZ18_9PEZI</name>
<dbReference type="AlphaFoldDB" id="A0AAN7ZZ18"/>
<feature type="signal peptide" evidence="1">
    <location>
        <begin position="1"/>
        <end position="19"/>
    </location>
</feature>
<dbReference type="EMBL" id="JAVRQU010000013">
    <property type="protein sequence ID" value="KAK5695938.1"/>
    <property type="molecule type" value="Genomic_DNA"/>
</dbReference>
<evidence type="ECO:0000313" key="2">
    <source>
        <dbReference type="EMBL" id="KAK5695938.1"/>
    </source>
</evidence>
<sequence length="195" mass="20801">MHHTFAILAAAAMPLAALAQDTNLPSDWPMNSDAAVATVTSTSTLVVEPSIPTSFITVPSVGSANPEPTHSVGRPIVDCVQFSRFADNIFAIMGLDFEQDMLDGPQNAHLSGKHLKREIDGCGVVSQWKIGPYGKMVKEDKYGNDGSEWEWLAKGALPKTAKHGCLERALIAAGAPPGTKCSFRKKIKSHGSKST</sequence>
<organism evidence="2 3">
    <name type="scientific">Elasticomyces elasticus</name>
    <dbReference type="NCBI Taxonomy" id="574655"/>
    <lineage>
        <taxon>Eukaryota</taxon>
        <taxon>Fungi</taxon>
        <taxon>Dikarya</taxon>
        <taxon>Ascomycota</taxon>
        <taxon>Pezizomycotina</taxon>
        <taxon>Dothideomycetes</taxon>
        <taxon>Dothideomycetidae</taxon>
        <taxon>Mycosphaerellales</taxon>
        <taxon>Teratosphaeriaceae</taxon>
        <taxon>Elasticomyces</taxon>
    </lineage>
</organism>
<accession>A0AAN7ZZ18</accession>
<dbReference type="Proteomes" id="UP001310594">
    <property type="component" value="Unassembled WGS sequence"/>
</dbReference>
<proteinExistence type="predicted"/>
<evidence type="ECO:0000256" key="1">
    <source>
        <dbReference type="SAM" id="SignalP"/>
    </source>
</evidence>
<feature type="chain" id="PRO_5043017834" description="Ecp2 effector protein domain-containing protein" evidence="1">
    <location>
        <begin position="20"/>
        <end position="195"/>
    </location>
</feature>
<comment type="caution">
    <text evidence="2">The sequence shown here is derived from an EMBL/GenBank/DDBJ whole genome shotgun (WGS) entry which is preliminary data.</text>
</comment>
<keyword evidence="1" id="KW-0732">Signal</keyword>
<reference evidence="2" key="1">
    <citation type="submission" date="2023-08" db="EMBL/GenBank/DDBJ databases">
        <title>Black Yeasts Isolated from many extreme environments.</title>
        <authorList>
            <person name="Coleine C."/>
            <person name="Stajich J.E."/>
            <person name="Selbmann L."/>
        </authorList>
    </citation>
    <scope>NUCLEOTIDE SEQUENCE</scope>
    <source>
        <strain evidence="2">CCFEE 5810</strain>
    </source>
</reference>
<protein>
    <recommendedName>
        <fullName evidence="4">Ecp2 effector protein domain-containing protein</fullName>
    </recommendedName>
</protein>